<comment type="caution">
    <text evidence="1">The sequence shown here is derived from an EMBL/GenBank/DDBJ whole genome shotgun (WGS) entry which is preliminary data.</text>
</comment>
<evidence type="ECO:0000313" key="1">
    <source>
        <dbReference type="EMBL" id="MCE3216881.1"/>
    </source>
</evidence>
<dbReference type="EMBL" id="JACEIK010014764">
    <property type="protein sequence ID" value="MCE3216881.1"/>
    <property type="molecule type" value="Genomic_DNA"/>
</dbReference>
<accession>A0ABS8WYF5</accession>
<name>A0ABS8WYF5_DATST</name>
<organism evidence="1 2">
    <name type="scientific">Datura stramonium</name>
    <name type="common">Jimsonweed</name>
    <name type="synonym">Common thornapple</name>
    <dbReference type="NCBI Taxonomy" id="4076"/>
    <lineage>
        <taxon>Eukaryota</taxon>
        <taxon>Viridiplantae</taxon>
        <taxon>Streptophyta</taxon>
        <taxon>Embryophyta</taxon>
        <taxon>Tracheophyta</taxon>
        <taxon>Spermatophyta</taxon>
        <taxon>Magnoliopsida</taxon>
        <taxon>eudicotyledons</taxon>
        <taxon>Gunneridae</taxon>
        <taxon>Pentapetalae</taxon>
        <taxon>asterids</taxon>
        <taxon>lamiids</taxon>
        <taxon>Solanales</taxon>
        <taxon>Solanaceae</taxon>
        <taxon>Solanoideae</taxon>
        <taxon>Datureae</taxon>
        <taxon>Datura</taxon>
    </lineage>
</organism>
<feature type="non-terminal residue" evidence="1">
    <location>
        <position position="1"/>
    </location>
</feature>
<dbReference type="Proteomes" id="UP000823775">
    <property type="component" value="Unassembled WGS sequence"/>
</dbReference>
<sequence length="58" mass="6525">KFGATDPPDCTCGNPSQPEKLDHLFFGGNIARKIREHFGNISWGYRTLLLPAKYAYLV</sequence>
<reference evidence="1 2" key="1">
    <citation type="journal article" date="2021" name="BMC Genomics">
        <title>Datura genome reveals duplications of psychoactive alkaloid biosynthetic genes and high mutation rate following tissue culture.</title>
        <authorList>
            <person name="Rajewski A."/>
            <person name="Carter-House D."/>
            <person name="Stajich J."/>
            <person name="Litt A."/>
        </authorList>
    </citation>
    <scope>NUCLEOTIDE SEQUENCE [LARGE SCALE GENOMIC DNA]</scope>
    <source>
        <strain evidence="1">AR-01</strain>
    </source>
</reference>
<evidence type="ECO:0000313" key="2">
    <source>
        <dbReference type="Proteomes" id="UP000823775"/>
    </source>
</evidence>
<keyword evidence="2" id="KW-1185">Reference proteome</keyword>
<proteinExistence type="predicted"/>
<gene>
    <name evidence="1" type="ORF">HAX54_008899</name>
</gene>
<protein>
    <submittedName>
        <fullName evidence="1">Uncharacterized protein</fullName>
    </submittedName>
</protein>